<evidence type="ECO:0000313" key="2">
    <source>
        <dbReference type="Proteomes" id="UP001321861"/>
    </source>
</evidence>
<dbReference type="KEGG" id="xap:XA3_09060"/>
<dbReference type="Pfam" id="PF09148">
    <property type="entry name" value="DUF1934"/>
    <property type="match status" value="1"/>
</dbReference>
<dbReference type="SUPFAM" id="SSF50814">
    <property type="entry name" value="Lipocalins"/>
    <property type="match status" value="1"/>
</dbReference>
<dbReference type="RefSeq" id="WP_317636365.1">
    <property type="nucleotide sequence ID" value="NZ_AP026802.1"/>
</dbReference>
<dbReference type="Proteomes" id="UP001321861">
    <property type="component" value="Chromosome"/>
</dbReference>
<organism evidence="1 2">
    <name type="scientific">Xylocopilactobacillus apicola</name>
    <dbReference type="NCBI Taxonomy" id="2932184"/>
    <lineage>
        <taxon>Bacteria</taxon>
        <taxon>Bacillati</taxon>
        <taxon>Bacillota</taxon>
        <taxon>Bacilli</taxon>
        <taxon>Lactobacillales</taxon>
        <taxon>Lactobacillaceae</taxon>
        <taxon>Xylocopilactobacillus</taxon>
    </lineage>
</organism>
<dbReference type="Gene3D" id="2.40.128.20">
    <property type="match status" value="1"/>
</dbReference>
<dbReference type="EMBL" id="AP026802">
    <property type="protein sequence ID" value="BDR58465.1"/>
    <property type="molecule type" value="Genomic_DNA"/>
</dbReference>
<name>A0AAU9DAB9_9LACO</name>
<proteinExistence type="predicted"/>
<evidence type="ECO:0000313" key="1">
    <source>
        <dbReference type="EMBL" id="BDR58465.1"/>
    </source>
</evidence>
<gene>
    <name evidence="1" type="ORF">XA3_09060</name>
</gene>
<protein>
    <recommendedName>
        <fullName evidence="3">Organic solvent tolerance-like N-terminal domain-containing protein</fullName>
    </recommendedName>
</protein>
<accession>A0AAU9DAB9</accession>
<dbReference type="AlphaFoldDB" id="A0AAU9DAB9"/>
<keyword evidence="2" id="KW-1185">Reference proteome</keyword>
<sequence>MTKIIYLAREIIDNEVISSVRFTTEAKIQRKKGELIISYQEQSIPEADCLIYYNGDNLLTIERVSCKIKNHLEIQKSKFISNEYFTLSGDIKLLTFGKEIAINRLKDQSEVLKFAYDLYQNSILLNSHQIYLQIKE</sequence>
<dbReference type="InterPro" id="IPR012674">
    <property type="entry name" value="Calycin"/>
</dbReference>
<reference evidence="1 2" key="1">
    <citation type="journal article" date="2023" name="Microbiol. Spectr.">
        <title>Symbiosis of Carpenter Bees with Uncharacterized Lactic Acid Bacteria Showing NAD Auxotrophy.</title>
        <authorList>
            <person name="Kawasaki S."/>
            <person name="Ozawa K."/>
            <person name="Mori T."/>
            <person name="Yamamoto A."/>
            <person name="Ito M."/>
            <person name="Ohkuma M."/>
            <person name="Sakamoto M."/>
            <person name="Matsutani M."/>
        </authorList>
    </citation>
    <scope>NUCLEOTIDE SEQUENCE [LARGE SCALE GENOMIC DNA]</scope>
    <source>
        <strain evidence="1 2">XA3</strain>
    </source>
</reference>
<evidence type="ECO:0008006" key="3">
    <source>
        <dbReference type="Google" id="ProtNLM"/>
    </source>
</evidence>
<dbReference type="InterPro" id="IPR015231">
    <property type="entry name" value="DUF1934"/>
</dbReference>